<dbReference type="Proteomes" id="UP000247612">
    <property type="component" value="Unassembled WGS sequence"/>
</dbReference>
<keyword evidence="1" id="KW-0812">Transmembrane</keyword>
<feature type="transmembrane region" description="Helical" evidence="1">
    <location>
        <begin position="34"/>
        <end position="54"/>
    </location>
</feature>
<sequence>MKCPVCQHEIKGRFNHVIKCQSCQNNFMIKIHKLRFVLIMVLVLMLSGICDGICKVLNLPFIVQLIVLCLFLGLFFYIYKLTDMDAWITSIEKAEDERFHSK</sequence>
<accession>A0A318KHZ1</accession>
<evidence type="ECO:0000256" key="1">
    <source>
        <dbReference type="SAM" id="Phobius"/>
    </source>
</evidence>
<feature type="transmembrane region" description="Helical" evidence="1">
    <location>
        <begin position="61"/>
        <end position="79"/>
    </location>
</feature>
<organism evidence="2 3">
    <name type="scientific">Dielma fastidiosa</name>
    <dbReference type="NCBI Taxonomy" id="1034346"/>
    <lineage>
        <taxon>Bacteria</taxon>
        <taxon>Bacillati</taxon>
        <taxon>Bacillota</taxon>
        <taxon>Erysipelotrichia</taxon>
        <taxon>Erysipelotrichales</taxon>
        <taxon>Erysipelotrichaceae</taxon>
        <taxon>Dielma</taxon>
    </lineage>
</organism>
<gene>
    <name evidence="2" type="ORF">DES51_12010</name>
</gene>
<proteinExistence type="predicted"/>
<dbReference type="AlphaFoldDB" id="A0A318KHZ1"/>
<keyword evidence="1" id="KW-1133">Transmembrane helix</keyword>
<protein>
    <submittedName>
        <fullName evidence="2">Uncharacterized protein</fullName>
    </submittedName>
</protein>
<name>A0A318KHZ1_9FIRM</name>
<keyword evidence="1" id="KW-0472">Membrane</keyword>
<evidence type="ECO:0000313" key="2">
    <source>
        <dbReference type="EMBL" id="PXX75107.1"/>
    </source>
</evidence>
<reference evidence="2 3" key="1">
    <citation type="submission" date="2018-05" db="EMBL/GenBank/DDBJ databases">
        <title>Genomic Encyclopedia of Type Strains, Phase IV (KMG-IV): sequencing the most valuable type-strain genomes for metagenomic binning, comparative biology and taxonomic classification.</title>
        <authorList>
            <person name="Goeker M."/>
        </authorList>
    </citation>
    <scope>NUCLEOTIDE SEQUENCE [LARGE SCALE GENOMIC DNA]</scope>
    <source>
        <strain evidence="2 3">JC118</strain>
    </source>
</reference>
<keyword evidence="3" id="KW-1185">Reference proteome</keyword>
<evidence type="ECO:0000313" key="3">
    <source>
        <dbReference type="Proteomes" id="UP000247612"/>
    </source>
</evidence>
<dbReference type="EMBL" id="QJKH01000020">
    <property type="protein sequence ID" value="PXX75107.1"/>
    <property type="molecule type" value="Genomic_DNA"/>
</dbReference>
<comment type="caution">
    <text evidence="2">The sequence shown here is derived from an EMBL/GenBank/DDBJ whole genome shotgun (WGS) entry which is preliminary data.</text>
</comment>